<name>A0A6A6V6B8_9PLEO</name>
<gene>
    <name evidence="1" type="ORF">M011DRAFT_129096</name>
</gene>
<dbReference type="EMBL" id="MU006581">
    <property type="protein sequence ID" value="KAF2745583.1"/>
    <property type="molecule type" value="Genomic_DNA"/>
</dbReference>
<keyword evidence="2" id="KW-1185">Reference proteome</keyword>
<evidence type="ECO:0000313" key="1">
    <source>
        <dbReference type="EMBL" id="KAF2745583.1"/>
    </source>
</evidence>
<evidence type="ECO:0000313" key="2">
    <source>
        <dbReference type="Proteomes" id="UP000799440"/>
    </source>
</evidence>
<protein>
    <submittedName>
        <fullName evidence="1">Uncharacterized protein</fullName>
    </submittedName>
</protein>
<proteinExistence type="predicted"/>
<accession>A0A6A6V6B8</accession>
<reference evidence="1" key="1">
    <citation type="journal article" date="2020" name="Stud. Mycol.">
        <title>101 Dothideomycetes genomes: a test case for predicting lifestyles and emergence of pathogens.</title>
        <authorList>
            <person name="Haridas S."/>
            <person name="Albert R."/>
            <person name="Binder M."/>
            <person name="Bloem J."/>
            <person name="Labutti K."/>
            <person name="Salamov A."/>
            <person name="Andreopoulos B."/>
            <person name="Baker S."/>
            <person name="Barry K."/>
            <person name="Bills G."/>
            <person name="Bluhm B."/>
            <person name="Cannon C."/>
            <person name="Castanera R."/>
            <person name="Culley D."/>
            <person name="Daum C."/>
            <person name="Ezra D."/>
            <person name="Gonzalez J."/>
            <person name="Henrissat B."/>
            <person name="Kuo A."/>
            <person name="Liang C."/>
            <person name="Lipzen A."/>
            <person name="Lutzoni F."/>
            <person name="Magnuson J."/>
            <person name="Mondo S."/>
            <person name="Nolan M."/>
            <person name="Ohm R."/>
            <person name="Pangilinan J."/>
            <person name="Park H.-J."/>
            <person name="Ramirez L."/>
            <person name="Alfaro M."/>
            <person name="Sun H."/>
            <person name="Tritt A."/>
            <person name="Yoshinaga Y."/>
            <person name="Zwiers L.-H."/>
            <person name="Turgeon B."/>
            <person name="Goodwin S."/>
            <person name="Spatafora J."/>
            <person name="Crous P."/>
            <person name="Grigoriev I."/>
        </authorList>
    </citation>
    <scope>NUCLEOTIDE SEQUENCE</scope>
    <source>
        <strain evidence="1">CBS 119925</strain>
    </source>
</reference>
<dbReference type="AlphaFoldDB" id="A0A6A6V6B8"/>
<organism evidence="1 2">
    <name type="scientific">Sporormia fimetaria CBS 119925</name>
    <dbReference type="NCBI Taxonomy" id="1340428"/>
    <lineage>
        <taxon>Eukaryota</taxon>
        <taxon>Fungi</taxon>
        <taxon>Dikarya</taxon>
        <taxon>Ascomycota</taxon>
        <taxon>Pezizomycotina</taxon>
        <taxon>Dothideomycetes</taxon>
        <taxon>Pleosporomycetidae</taxon>
        <taxon>Pleosporales</taxon>
        <taxon>Sporormiaceae</taxon>
        <taxon>Sporormia</taxon>
    </lineage>
</organism>
<sequence length="190" mass="21283">MKVVLCVVQDSDQHYRYLKFRNRRAIQHYLAGIKHPETQRLIYCLRVTNSLRTLPACAQKAIHAPHLTSPHLTSASPTKTTTKTSPMQWHARGSTVDICSSHNTRPNLLQSVTDLEITTTLDMVRQREQGQATNCDNARFPTNAGACWQTDSTFSRLVARARVLCCGILSSLIAAAAWDSGLRFRYVSKA</sequence>
<dbReference type="Proteomes" id="UP000799440">
    <property type="component" value="Unassembled WGS sequence"/>
</dbReference>